<dbReference type="InterPro" id="IPR019910">
    <property type="entry name" value="Lucif-like_OxRdtase_MSMEG_4879"/>
</dbReference>
<dbReference type="CDD" id="cd01097">
    <property type="entry name" value="Tetrahydromethanopterin_reductase"/>
    <property type="match status" value="1"/>
</dbReference>
<dbReference type="PANTHER" id="PTHR43244:SF1">
    <property type="entry name" value="5,10-METHYLENETETRAHYDROMETHANOPTERIN REDUCTASE"/>
    <property type="match status" value="1"/>
</dbReference>
<dbReference type="GO" id="GO:0016705">
    <property type="term" value="F:oxidoreductase activity, acting on paired donors, with incorporation or reduction of molecular oxygen"/>
    <property type="evidence" value="ECO:0007669"/>
    <property type="project" value="InterPro"/>
</dbReference>
<dbReference type="InterPro" id="IPR011251">
    <property type="entry name" value="Luciferase-like_dom"/>
</dbReference>
<sequence length="310" mass="31965">MRVGTALSFPGTGNAVDNVVEHAREAVAAGLGAVWLGQRFDYDAIALAGLIGREVPGVAVGSSAVPIFGRQPLLVAAQTQTTQAATHGRFELGLALGTRSTTEAAFGVQYRKPARRLEEFLTATRRLLHTGGVDYHGTEIDTVSPLPTGLPGAEPAPILVAAMGPRALAVTGRLADGILPFLADPSALEHHVIPALTVAADEAGRPRPRVVALVPALVTDDPASGRAALADATAFYDQIPSYRRVIELGDGRRAADVGLVGSAAEVQDGLRRYLDAGATELVVTQTGLLGPDVEAATWAAAAIVGDGAIR</sequence>
<gene>
    <name evidence="3" type="ORF">SAMN05445060_3615</name>
</gene>
<dbReference type="InterPro" id="IPR036661">
    <property type="entry name" value="Luciferase-like_sf"/>
</dbReference>
<dbReference type="STRING" id="1344003.SAMN05445060_3615"/>
<name>A0A1N7H712_9NOCA</name>
<accession>A0A1N7H712</accession>
<evidence type="ECO:0000313" key="4">
    <source>
        <dbReference type="Proteomes" id="UP000186218"/>
    </source>
</evidence>
<evidence type="ECO:0000259" key="2">
    <source>
        <dbReference type="Pfam" id="PF00296"/>
    </source>
</evidence>
<evidence type="ECO:0000313" key="3">
    <source>
        <dbReference type="EMBL" id="SIS20490.1"/>
    </source>
</evidence>
<dbReference type="EMBL" id="FTNT01000012">
    <property type="protein sequence ID" value="SIS20490.1"/>
    <property type="molecule type" value="Genomic_DNA"/>
</dbReference>
<dbReference type="SUPFAM" id="SSF51679">
    <property type="entry name" value="Bacterial luciferase-like"/>
    <property type="match status" value="1"/>
</dbReference>
<reference evidence="3 4" key="1">
    <citation type="submission" date="2017-01" db="EMBL/GenBank/DDBJ databases">
        <authorList>
            <person name="Mah S.A."/>
            <person name="Swanson W.J."/>
            <person name="Moy G.W."/>
            <person name="Vacquier V.D."/>
        </authorList>
    </citation>
    <scope>NUCLEOTIDE SEQUENCE [LARGE SCALE GENOMIC DNA]</scope>
    <source>
        <strain evidence="3 4">CPCC 203464</strain>
    </source>
</reference>
<dbReference type="Proteomes" id="UP000186218">
    <property type="component" value="Unassembled WGS sequence"/>
</dbReference>
<organism evidence="3 4">
    <name type="scientific">Williamsia sterculiae</name>
    <dbReference type="NCBI Taxonomy" id="1344003"/>
    <lineage>
        <taxon>Bacteria</taxon>
        <taxon>Bacillati</taxon>
        <taxon>Actinomycetota</taxon>
        <taxon>Actinomycetes</taxon>
        <taxon>Mycobacteriales</taxon>
        <taxon>Nocardiaceae</taxon>
        <taxon>Williamsia</taxon>
    </lineage>
</organism>
<evidence type="ECO:0000256" key="1">
    <source>
        <dbReference type="ARBA" id="ARBA00023002"/>
    </source>
</evidence>
<dbReference type="PANTHER" id="PTHR43244">
    <property type="match status" value="1"/>
</dbReference>
<dbReference type="AlphaFoldDB" id="A0A1N7H712"/>
<keyword evidence="4" id="KW-1185">Reference proteome</keyword>
<protein>
    <submittedName>
        <fullName evidence="3">F420-dependent oxidoreductase, MSMEG_4879 family</fullName>
    </submittedName>
</protein>
<keyword evidence="1" id="KW-0560">Oxidoreductase</keyword>
<dbReference type="OrthoDB" id="7054907at2"/>
<feature type="domain" description="Luciferase-like" evidence="2">
    <location>
        <begin position="11"/>
        <end position="277"/>
    </location>
</feature>
<dbReference type="NCBIfam" id="TIGR03564">
    <property type="entry name" value="F420_MSMEG_4879"/>
    <property type="match status" value="1"/>
</dbReference>
<dbReference type="Gene3D" id="3.20.20.30">
    <property type="entry name" value="Luciferase-like domain"/>
    <property type="match status" value="1"/>
</dbReference>
<dbReference type="InterPro" id="IPR050564">
    <property type="entry name" value="F420-G6PD/mer"/>
</dbReference>
<proteinExistence type="predicted"/>
<dbReference type="RefSeq" id="WP_076482390.1">
    <property type="nucleotide sequence ID" value="NZ_FTNT01000012.1"/>
</dbReference>
<dbReference type="Pfam" id="PF00296">
    <property type="entry name" value="Bac_luciferase"/>
    <property type="match status" value="1"/>
</dbReference>